<feature type="region of interest" description="Disordered" evidence="1">
    <location>
        <begin position="327"/>
        <end position="349"/>
    </location>
</feature>
<dbReference type="PANTHER" id="PTHR34821:SF2">
    <property type="entry name" value="INNER MEMBRANE PROTEIN YDCZ"/>
    <property type="match status" value="1"/>
</dbReference>
<proteinExistence type="predicted"/>
<comment type="caution">
    <text evidence="3">The sequence shown here is derived from an EMBL/GenBank/DDBJ whole genome shotgun (WGS) entry which is preliminary data.</text>
</comment>
<evidence type="ECO:0000256" key="2">
    <source>
        <dbReference type="SAM" id="Phobius"/>
    </source>
</evidence>
<reference evidence="3 4" key="1">
    <citation type="submission" date="2012-09" db="EMBL/GenBank/DDBJ databases">
        <title>The Genome Sequence of Actinobaculum massiliae ACS-171-V-COL2.</title>
        <authorList>
            <consortium name="The Broad Institute Genome Sequencing Platform"/>
            <person name="Earl A."/>
            <person name="Ward D."/>
            <person name="Feldgarden M."/>
            <person name="Gevers D."/>
            <person name="Saerens B."/>
            <person name="Vaneechoutte M."/>
            <person name="Walker B."/>
            <person name="Young S.K."/>
            <person name="Zeng Q."/>
            <person name="Gargeya S."/>
            <person name="Fitzgerald M."/>
            <person name="Haas B."/>
            <person name="Abouelleil A."/>
            <person name="Alvarado L."/>
            <person name="Arachchi H.M."/>
            <person name="Berlin A."/>
            <person name="Chapman S.B."/>
            <person name="Goldberg J."/>
            <person name="Griggs A."/>
            <person name="Gujja S."/>
            <person name="Hansen M."/>
            <person name="Howarth C."/>
            <person name="Imamovic A."/>
            <person name="Larimer J."/>
            <person name="McCowen C."/>
            <person name="Montmayeur A."/>
            <person name="Murphy C."/>
            <person name="Neiman D."/>
            <person name="Pearson M."/>
            <person name="Priest M."/>
            <person name="Roberts A."/>
            <person name="Saif S."/>
            <person name="Shea T."/>
            <person name="Sisk P."/>
            <person name="Sykes S."/>
            <person name="Wortman J."/>
            <person name="Nusbaum C."/>
            <person name="Birren B."/>
        </authorList>
    </citation>
    <scope>NUCLEOTIDE SEQUENCE [LARGE SCALE GENOMIC DNA]</scope>
    <source>
        <strain evidence="4">ACS-171-V-Col2</strain>
    </source>
</reference>
<dbReference type="AlphaFoldDB" id="K9EVX1"/>
<name>K9EVX1_9ACTO</name>
<dbReference type="EMBL" id="AGWL01000005">
    <property type="protein sequence ID" value="EKU95137.1"/>
    <property type="molecule type" value="Genomic_DNA"/>
</dbReference>
<accession>K9EVX1</accession>
<dbReference type="STRING" id="202789.GCA_001457435_01223"/>
<evidence type="ECO:0000313" key="3">
    <source>
        <dbReference type="EMBL" id="EKU95137.1"/>
    </source>
</evidence>
<dbReference type="PANTHER" id="PTHR34821">
    <property type="entry name" value="INNER MEMBRANE PROTEIN YDCZ"/>
    <property type="match status" value="1"/>
</dbReference>
<dbReference type="PATRIC" id="fig|883066.3.peg.937"/>
<dbReference type="Pfam" id="PF04657">
    <property type="entry name" value="DMT_YdcZ"/>
    <property type="match status" value="2"/>
</dbReference>
<feature type="transmembrane region" description="Helical" evidence="2">
    <location>
        <begin position="207"/>
        <end position="231"/>
    </location>
</feature>
<keyword evidence="2" id="KW-0812">Transmembrane</keyword>
<protein>
    <recommendedName>
        <fullName evidence="5">EamA domain-containing protein</fullName>
    </recommendedName>
</protein>
<organism evidence="3 4">
    <name type="scientific">Actinobaculum massiliense ACS-171-V-Col2</name>
    <dbReference type="NCBI Taxonomy" id="883066"/>
    <lineage>
        <taxon>Bacteria</taxon>
        <taxon>Bacillati</taxon>
        <taxon>Actinomycetota</taxon>
        <taxon>Actinomycetes</taxon>
        <taxon>Actinomycetales</taxon>
        <taxon>Actinomycetaceae</taxon>
        <taxon>Actinobaculum</taxon>
    </lineage>
</organism>
<feature type="transmembrane region" description="Helical" evidence="2">
    <location>
        <begin position="270"/>
        <end position="290"/>
    </location>
</feature>
<feature type="compositionally biased region" description="Acidic residues" evidence="1">
    <location>
        <begin position="329"/>
        <end position="339"/>
    </location>
</feature>
<feature type="transmembrane region" description="Helical" evidence="2">
    <location>
        <begin position="90"/>
        <end position="109"/>
    </location>
</feature>
<feature type="transmembrane region" description="Helical" evidence="2">
    <location>
        <begin position="12"/>
        <end position="30"/>
    </location>
</feature>
<feature type="transmembrane region" description="Helical" evidence="2">
    <location>
        <begin position="115"/>
        <end position="135"/>
    </location>
</feature>
<feature type="compositionally biased region" description="Basic and acidic residues" evidence="1">
    <location>
        <begin position="340"/>
        <end position="349"/>
    </location>
</feature>
<evidence type="ECO:0008006" key="5">
    <source>
        <dbReference type="Google" id="ProtNLM"/>
    </source>
</evidence>
<feature type="transmembrane region" description="Helical" evidence="2">
    <location>
        <begin position="243"/>
        <end position="263"/>
    </location>
</feature>
<dbReference type="HOGENOM" id="CLU_072587_0_0_11"/>
<keyword evidence="2" id="KW-0472">Membrane</keyword>
<dbReference type="RefSeq" id="WP_007001104.1">
    <property type="nucleotide sequence ID" value="NZ_JH992955.1"/>
</dbReference>
<dbReference type="InterPro" id="IPR006750">
    <property type="entry name" value="YdcZ"/>
</dbReference>
<feature type="transmembrane region" description="Helical" evidence="2">
    <location>
        <begin position="296"/>
        <end position="317"/>
    </location>
</feature>
<evidence type="ECO:0000313" key="4">
    <source>
        <dbReference type="Proteomes" id="UP000009888"/>
    </source>
</evidence>
<keyword evidence="2" id="KW-1133">Transmembrane helix</keyword>
<dbReference type="GO" id="GO:0005886">
    <property type="term" value="C:plasma membrane"/>
    <property type="evidence" value="ECO:0007669"/>
    <property type="project" value="TreeGrafter"/>
</dbReference>
<keyword evidence="4" id="KW-1185">Reference proteome</keyword>
<sequence length="349" mass="36584">MSQNTQGSPKKRTAIASVGVFVLLTILAGTLSPMQSAVNGNLGAHLGDGHLAACISFGVGLMVMLIIVLPQKKLRTALFSIPGEMRKGTLPWPYFFAGICGAAVVLSEGVSVDSLGVATFQTTLVSAMIISGILCDRFGIGVEFKQALSLPRLAGALLAIAATVLVVLPNFQAPHLLWLAALPFLAGLLAGWQPAANSKIGKISGSMLVSITWNFIIGFSILTIVFLIRLGTGNASFSLPGVWWMYLGGPLGLLSIAFMALLVRHLGTLLLALASTAGQLIGSVFIDLLIPQLGNQVYGLTVAGALVALLGSGIAMIPSRAIGKGSEYSENDEYMTPEEYELKQSEETK</sequence>
<feature type="transmembrane region" description="Helical" evidence="2">
    <location>
        <begin position="147"/>
        <end position="169"/>
    </location>
</feature>
<dbReference type="Proteomes" id="UP000009888">
    <property type="component" value="Unassembled WGS sequence"/>
</dbReference>
<evidence type="ECO:0000256" key="1">
    <source>
        <dbReference type="SAM" id="MobiDB-lite"/>
    </source>
</evidence>
<feature type="transmembrane region" description="Helical" evidence="2">
    <location>
        <begin position="175"/>
        <end position="195"/>
    </location>
</feature>
<dbReference type="eggNOG" id="COG3238">
    <property type="taxonomic scope" value="Bacteria"/>
</dbReference>
<feature type="transmembrane region" description="Helical" evidence="2">
    <location>
        <begin position="50"/>
        <end position="69"/>
    </location>
</feature>
<gene>
    <name evidence="3" type="ORF">HMPREF9233_00898</name>
</gene>